<evidence type="ECO:0000256" key="1">
    <source>
        <dbReference type="SAM" id="SignalP"/>
    </source>
</evidence>
<feature type="chain" id="PRO_5022070444" description="Curli production assembly/transport component CsgE" evidence="1">
    <location>
        <begin position="19"/>
        <end position="132"/>
    </location>
</feature>
<evidence type="ECO:0008006" key="4">
    <source>
        <dbReference type="Google" id="ProtNLM"/>
    </source>
</evidence>
<dbReference type="EMBL" id="VLLG01000004">
    <property type="protein sequence ID" value="TWI86343.1"/>
    <property type="molecule type" value="Genomic_DNA"/>
</dbReference>
<dbReference type="OrthoDB" id="9854342at2"/>
<reference evidence="2 3" key="1">
    <citation type="journal article" date="2013" name="Stand. Genomic Sci.">
        <title>Genomic Encyclopedia of Type Strains, Phase I: The one thousand microbial genomes (KMG-I) project.</title>
        <authorList>
            <person name="Kyrpides N.C."/>
            <person name="Woyke T."/>
            <person name="Eisen J.A."/>
            <person name="Garrity G."/>
            <person name="Lilburn T.G."/>
            <person name="Beck B.J."/>
            <person name="Whitman W.B."/>
            <person name="Hugenholtz P."/>
            <person name="Klenk H.P."/>
        </authorList>
    </citation>
    <scope>NUCLEOTIDE SEQUENCE [LARGE SCALE GENOMIC DNA]</scope>
    <source>
        <strain evidence="2 3">DSM 13484</strain>
    </source>
</reference>
<proteinExistence type="predicted"/>
<dbReference type="Proteomes" id="UP000316778">
    <property type="component" value="Unassembled WGS sequence"/>
</dbReference>
<gene>
    <name evidence="2" type="ORF">LX66_3597</name>
</gene>
<organism evidence="2 3">
    <name type="scientific">Chitinophaga japonensis</name>
    <name type="common">Flexibacter japonensis</name>
    <dbReference type="NCBI Taxonomy" id="104662"/>
    <lineage>
        <taxon>Bacteria</taxon>
        <taxon>Pseudomonadati</taxon>
        <taxon>Bacteroidota</taxon>
        <taxon>Chitinophagia</taxon>
        <taxon>Chitinophagales</taxon>
        <taxon>Chitinophagaceae</taxon>
        <taxon>Chitinophaga</taxon>
    </lineage>
</organism>
<dbReference type="RefSeq" id="WP_145716089.1">
    <property type="nucleotide sequence ID" value="NZ_BAAAFY010000005.1"/>
</dbReference>
<keyword evidence="1" id="KW-0732">Signal</keyword>
<evidence type="ECO:0000313" key="3">
    <source>
        <dbReference type="Proteomes" id="UP000316778"/>
    </source>
</evidence>
<evidence type="ECO:0000313" key="2">
    <source>
        <dbReference type="EMBL" id="TWI86343.1"/>
    </source>
</evidence>
<dbReference type="AlphaFoldDB" id="A0A562SYU7"/>
<protein>
    <recommendedName>
        <fullName evidence="4">Curli production assembly/transport component CsgE</fullName>
    </recommendedName>
</protein>
<sequence>MKKIILLALILLPGAAFAQKFYVEKSNNGAEQVVINKLLERNFKVTFRADSADYIIRPNIVGKSMGRAKGNILIINSKTGSVVASTKEMWGSARITNGFDNPTADALRKICKKYLERELTKITESDVYSSSK</sequence>
<keyword evidence="3" id="KW-1185">Reference proteome</keyword>
<comment type="caution">
    <text evidence="2">The sequence shown here is derived from an EMBL/GenBank/DDBJ whole genome shotgun (WGS) entry which is preliminary data.</text>
</comment>
<name>A0A562SYU7_CHIJA</name>
<feature type="signal peptide" evidence="1">
    <location>
        <begin position="1"/>
        <end position="18"/>
    </location>
</feature>
<accession>A0A562SYU7</accession>